<reference evidence="3 4" key="1">
    <citation type="journal article" date="2016" name="Genome Announc.">
        <title>Draft Genome Sequence of Criibacterium bergeronii gen. nov., sp. nov., Strain CCRI-22567T, Isolated from a Vaginal Sample from a Woman with Bacterial Vaginosis.</title>
        <authorList>
            <person name="Maheux A.F."/>
            <person name="Berube E."/>
            <person name="Boudreau D.K."/>
            <person name="Raymond F."/>
            <person name="Corbeil J."/>
            <person name="Roy P.H."/>
            <person name="Boissinot M."/>
            <person name="Omar R.F."/>
        </authorList>
    </citation>
    <scope>NUCLEOTIDE SEQUENCE [LARGE SCALE GENOMIC DNA]</scope>
    <source>
        <strain evidence="3 4">CCRI-22567</strain>
    </source>
</reference>
<evidence type="ECO:0000313" key="4">
    <source>
        <dbReference type="Proteomes" id="UP000093352"/>
    </source>
</evidence>
<dbReference type="RefSeq" id="WP_094754497.1">
    <property type="nucleotide sequence ID" value="NZ_MBEW02000022.1"/>
</dbReference>
<proteinExistence type="predicted"/>
<dbReference type="AlphaFoldDB" id="A0A371IJQ6"/>
<evidence type="ECO:0000256" key="1">
    <source>
        <dbReference type="ARBA" id="ARBA00004328"/>
    </source>
</evidence>
<dbReference type="Proteomes" id="UP000093352">
    <property type="component" value="Unassembled WGS sequence"/>
</dbReference>
<name>A0A371IJQ6_9FIRM</name>
<evidence type="ECO:0000259" key="2">
    <source>
        <dbReference type="Pfam" id="PF05065"/>
    </source>
</evidence>
<organism evidence="3 4">
    <name type="scientific">Criibacterium bergeronii</name>
    <dbReference type="NCBI Taxonomy" id="1871336"/>
    <lineage>
        <taxon>Bacteria</taxon>
        <taxon>Bacillati</taxon>
        <taxon>Bacillota</taxon>
        <taxon>Clostridia</taxon>
        <taxon>Peptostreptococcales</taxon>
        <taxon>Filifactoraceae</taxon>
        <taxon>Criibacterium</taxon>
    </lineage>
</organism>
<dbReference type="SUPFAM" id="SSF56563">
    <property type="entry name" value="Major capsid protein gp5"/>
    <property type="match status" value="1"/>
</dbReference>
<dbReference type="InterPro" id="IPR024455">
    <property type="entry name" value="Phage_capsid"/>
</dbReference>
<feature type="domain" description="Phage capsid-like C-terminal" evidence="2">
    <location>
        <begin position="99"/>
        <end position="364"/>
    </location>
</feature>
<dbReference type="InterPro" id="IPR054612">
    <property type="entry name" value="Phage_capsid-like_C"/>
</dbReference>
<evidence type="ECO:0000313" key="3">
    <source>
        <dbReference type="EMBL" id="RDY20715.1"/>
    </source>
</evidence>
<keyword evidence="4" id="KW-1185">Reference proteome</keyword>
<gene>
    <name evidence="3" type="ORF">BBG48_008500</name>
</gene>
<comment type="subcellular location">
    <subcellularLocation>
        <location evidence="1">Virion</location>
    </subcellularLocation>
</comment>
<protein>
    <submittedName>
        <fullName evidence="3">Phage major capsid protein</fullName>
    </submittedName>
</protein>
<sequence>MENMDMVKDMDTLKNEFFNALQGDDENAQKEAFKNYTEGLQKGIMVQAESYLKIQAENNADEKALVQRGILRPLTTEEKKYFNAVIEKQTFTNLDLAFPKTIIQDVFAKLREQRPLLAKIDTMNTEILTQFIYAKSTTATAFWGQICSDIKQMVLEGFNVVNIQASKLSGFVPICKGMLELGPNWLAEYVITLITEIMSYTLELGIVQGTGKDQPIGMMKKLSGAVDGVYQDKPTIALTALDAKSLVGVRAALAKSKNDSANVSIIVNPETYWAKLFSNLVIRNANGEFIYDKLATGETIIQSYAVPKDKLIVGDPKNYILMVSGNMRIDKYEETLAIEDATLYIAKMYANGMAKNKDAFFVVDITGVKGVDVPALEVETPGV</sequence>
<comment type="caution">
    <text evidence="3">The sequence shown here is derived from an EMBL/GenBank/DDBJ whole genome shotgun (WGS) entry which is preliminary data.</text>
</comment>
<dbReference type="STRING" id="1871336.BBG48_05255"/>
<dbReference type="Pfam" id="PF05065">
    <property type="entry name" value="Phage_capsid"/>
    <property type="match status" value="1"/>
</dbReference>
<accession>A0A371IJQ6</accession>
<dbReference type="NCBIfam" id="TIGR01554">
    <property type="entry name" value="major_cap_HK97"/>
    <property type="match status" value="1"/>
</dbReference>
<dbReference type="EMBL" id="MBEW02000022">
    <property type="protein sequence ID" value="RDY20715.1"/>
    <property type="molecule type" value="Genomic_DNA"/>
</dbReference>